<dbReference type="EMBL" id="JBHUHO010000013">
    <property type="protein sequence ID" value="MFD2115136.1"/>
    <property type="molecule type" value="Genomic_DNA"/>
</dbReference>
<proteinExistence type="predicted"/>
<evidence type="ECO:0000313" key="2">
    <source>
        <dbReference type="Proteomes" id="UP001597362"/>
    </source>
</evidence>
<gene>
    <name evidence="1" type="ORF">ACFSJH_05225</name>
</gene>
<protein>
    <submittedName>
        <fullName evidence="1">Uncharacterized protein</fullName>
    </submittedName>
</protein>
<dbReference type="RefSeq" id="WP_377770161.1">
    <property type="nucleotide sequence ID" value="NZ_JBHUHO010000013.1"/>
</dbReference>
<sequence>MASRAYAETLDFALSPNEPLLVPAVENMLQIVDYLKQQRDTDPLNWTLNYAQDYAKLLNFIETMAYPLSRVYYVPDSQEGAKISLTLRNIEDMIAYNETLGNYVSNLK</sequence>
<reference evidence="2" key="1">
    <citation type="journal article" date="2019" name="Int. J. Syst. Evol. Microbiol.">
        <title>The Global Catalogue of Microorganisms (GCM) 10K type strain sequencing project: providing services to taxonomists for standard genome sequencing and annotation.</title>
        <authorList>
            <consortium name="The Broad Institute Genomics Platform"/>
            <consortium name="The Broad Institute Genome Sequencing Center for Infectious Disease"/>
            <person name="Wu L."/>
            <person name="Ma J."/>
        </authorList>
    </citation>
    <scope>NUCLEOTIDE SEQUENCE [LARGE SCALE GENOMIC DNA]</scope>
    <source>
        <strain evidence="2">GH52</strain>
    </source>
</reference>
<keyword evidence="2" id="KW-1185">Reference proteome</keyword>
<name>A0ABW4YHM4_9BACL</name>
<comment type="caution">
    <text evidence="1">The sequence shown here is derived from an EMBL/GenBank/DDBJ whole genome shotgun (WGS) entry which is preliminary data.</text>
</comment>
<accession>A0ABW4YHM4</accession>
<organism evidence="1 2">
    <name type="scientific">Paenibacillus yanchengensis</name>
    <dbReference type="NCBI Taxonomy" id="2035833"/>
    <lineage>
        <taxon>Bacteria</taxon>
        <taxon>Bacillati</taxon>
        <taxon>Bacillota</taxon>
        <taxon>Bacilli</taxon>
        <taxon>Bacillales</taxon>
        <taxon>Paenibacillaceae</taxon>
        <taxon>Paenibacillus</taxon>
    </lineage>
</organism>
<dbReference type="Proteomes" id="UP001597362">
    <property type="component" value="Unassembled WGS sequence"/>
</dbReference>
<evidence type="ECO:0000313" key="1">
    <source>
        <dbReference type="EMBL" id="MFD2115136.1"/>
    </source>
</evidence>